<dbReference type="Gene3D" id="1.10.510.10">
    <property type="entry name" value="Transferase(Phosphotransferase) domain 1"/>
    <property type="match status" value="1"/>
</dbReference>
<dbReference type="RefSeq" id="XP_001750713.1">
    <property type="nucleotide sequence ID" value="XM_001750661.1"/>
</dbReference>
<dbReference type="PROSITE" id="PS50125">
    <property type="entry name" value="GUANYLATE_CYCLASE_2"/>
    <property type="match status" value="1"/>
</dbReference>
<name>A9VDB2_MONBE</name>
<dbReference type="Pfam" id="PF07714">
    <property type="entry name" value="PK_Tyr_Ser-Thr"/>
    <property type="match status" value="1"/>
</dbReference>
<reference evidence="17 18" key="1">
    <citation type="journal article" date="2008" name="Nature">
        <title>The genome of the choanoflagellate Monosiga brevicollis and the origin of metazoans.</title>
        <authorList>
            <consortium name="JGI Sequencing"/>
            <person name="King N."/>
            <person name="Westbrook M.J."/>
            <person name="Young S.L."/>
            <person name="Kuo A."/>
            <person name="Abedin M."/>
            <person name="Chapman J."/>
            <person name="Fairclough S."/>
            <person name="Hellsten U."/>
            <person name="Isogai Y."/>
            <person name="Letunic I."/>
            <person name="Marr M."/>
            <person name="Pincus D."/>
            <person name="Putnam N."/>
            <person name="Rokas A."/>
            <person name="Wright K.J."/>
            <person name="Zuzow R."/>
            <person name="Dirks W."/>
            <person name="Good M."/>
            <person name="Goodstein D."/>
            <person name="Lemons D."/>
            <person name="Li W."/>
            <person name="Lyons J.B."/>
            <person name="Morris A."/>
            <person name="Nichols S."/>
            <person name="Richter D.J."/>
            <person name="Salamov A."/>
            <person name="Bork P."/>
            <person name="Lim W.A."/>
            <person name="Manning G."/>
            <person name="Miller W.T."/>
            <person name="McGinnis W."/>
            <person name="Shapiro H."/>
            <person name="Tjian R."/>
            <person name="Grigoriev I.V."/>
            <person name="Rokhsar D."/>
        </authorList>
    </citation>
    <scope>NUCLEOTIDE SEQUENCE [LARGE SCALE GENOMIC DNA]</scope>
    <source>
        <strain evidence="18">MX1 / ATCC 50154</strain>
    </source>
</reference>
<keyword evidence="3" id="KW-0418">Kinase</keyword>
<dbReference type="PROSITE" id="PS00108">
    <property type="entry name" value="PROTEIN_KINASE_ST"/>
    <property type="match status" value="1"/>
</dbReference>
<feature type="chain" id="PRO_5002743140" description="guanylate cyclase" evidence="14">
    <location>
        <begin position="23"/>
        <end position="1077"/>
    </location>
</feature>
<dbReference type="OMA" id="LAGINCN"/>
<dbReference type="KEGG" id="mbr:MONBRDRAFT_34682"/>
<dbReference type="InterPro" id="IPR009030">
    <property type="entry name" value="Growth_fac_rcpt_cys_sf"/>
</dbReference>
<dbReference type="GO" id="GO:0007168">
    <property type="term" value="P:receptor guanylyl cyclase signaling pathway"/>
    <property type="evidence" value="ECO:0000318"/>
    <property type="project" value="GO_Central"/>
</dbReference>
<keyword evidence="14" id="KW-0732">Signal</keyword>
<dbReference type="EC" id="4.6.1.2" evidence="2"/>
<evidence type="ECO:0000256" key="8">
    <source>
        <dbReference type="ARBA" id="ARBA00023136"/>
    </source>
</evidence>
<dbReference type="GO" id="GO:0004383">
    <property type="term" value="F:guanylate cyclase activity"/>
    <property type="evidence" value="ECO:0000318"/>
    <property type="project" value="GO_Central"/>
</dbReference>
<dbReference type="FunFam" id="3.30.200.20:FF:001189">
    <property type="entry name" value="Predicted protein"/>
    <property type="match status" value="1"/>
</dbReference>
<dbReference type="PANTHER" id="PTHR11920:SF335">
    <property type="entry name" value="GUANYLATE CYCLASE"/>
    <property type="match status" value="1"/>
</dbReference>
<keyword evidence="4 13" id="KW-0812">Transmembrane</keyword>
<dbReference type="InterPro" id="IPR017441">
    <property type="entry name" value="Protein_kinase_ATP_BS"/>
</dbReference>
<dbReference type="InterPro" id="IPR008271">
    <property type="entry name" value="Ser/Thr_kinase_AS"/>
</dbReference>
<dbReference type="Gene3D" id="3.30.70.1230">
    <property type="entry name" value="Nucleotide cyclase"/>
    <property type="match status" value="1"/>
</dbReference>
<dbReference type="InterPro" id="IPR011009">
    <property type="entry name" value="Kinase-like_dom_sf"/>
</dbReference>
<keyword evidence="3" id="KW-0723">Serine/threonine-protein kinase</keyword>
<dbReference type="Gene3D" id="3.40.190.10">
    <property type="entry name" value="Periplasmic binding protein-like II"/>
    <property type="match status" value="1"/>
</dbReference>
<evidence type="ECO:0000256" key="5">
    <source>
        <dbReference type="ARBA" id="ARBA00022741"/>
    </source>
</evidence>
<dbReference type="SUPFAM" id="SSF56112">
    <property type="entry name" value="Protein kinase-like (PK-like)"/>
    <property type="match status" value="1"/>
</dbReference>
<feature type="domain" description="Protein kinase" evidence="15">
    <location>
        <begin position="441"/>
        <end position="734"/>
    </location>
</feature>
<dbReference type="Pfam" id="PF00211">
    <property type="entry name" value="Guanylate_cyc"/>
    <property type="match status" value="1"/>
</dbReference>
<keyword evidence="7 13" id="KW-1133">Transmembrane helix</keyword>
<dbReference type="InterPro" id="IPR050401">
    <property type="entry name" value="Cyclic_nucleotide_synthase"/>
</dbReference>
<feature type="region of interest" description="Disordered" evidence="12">
    <location>
        <begin position="482"/>
        <end position="512"/>
    </location>
</feature>
<dbReference type="SUPFAM" id="SSF57184">
    <property type="entry name" value="Growth factor receptor domain"/>
    <property type="match status" value="1"/>
</dbReference>
<dbReference type="InParanoid" id="A9VDB2"/>
<evidence type="ECO:0000256" key="11">
    <source>
        <dbReference type="PROSITE-ProRule" id="PRU10141"/>
    </source>
</evidence>
<accession>A9VDB2</accession>
<dbReference type="EMBL" id="CH991586">
    <property type="protein sequence ID" value="EDQ84526.1"/>
    <property type="molecule type" value="Genomic_DNA"/>
</dbReference>
<evidence type="ECO:0000256" key="4">
    <source>
        <dbReference type="ARBA" id="ARBA00022692"/>
    </source>
</evidence>
<dbReference type="SUPFAM" id="SSF53850">
    <property type="entry name" value="Periplasmic binding protein-like II"/>
    <property type="match status" value="1"/>
</dbReference>
<dbReference type="SMART" id="SM00044">
    <property type="entry name" value="CYCc"/>
    <property type="match status" value="1"/>
</dbReference>
<evidence type="ECO:0000256" key="10">
    <source>
        <dbReference type="ARBA" id="ARBA00023293"/>
    </source>
</evidence>
<dbReference type="InterPro" id="IPR001245">
    <property type="entry name" value="Ser-Thr/Tyr_kinase_cat_dom"/>
</dbReference>
<dbReference type="FunFam" id="3.30.70.1230:FF:000066">
    <property type="entry name" value="Predicted protein"/>
    <property type="match status" value="1"/>
</dbReference>
<dbReference type="AlphaFoldDB" id="A9VDB2"/>
<feature type="binding site" evidence="11">
    <location>
        <position position="468"/>
    </location>
    <ligand>
        <name>ATP</name>
        <dbReference type="ChEBI" id="CHEBI:30616"/>
    </ligand>
</feature>
<dbReference type="InterPro" id="IPR000719">
    <property type="entry name" value="Prot_kinase_dom"/>
</dbReference>
<feature type="domain" description="Guanylate cyclase" evidence="16">
    <location>
        <begin position="779"/>
        <end position="910"/>
    </location>
</feature>
<dbReference type="GO" id="GO:0006182">
    <property type="term" value="P:cGMP biosynthetic process"/>
    <property type="evidence" value="ECO:0000318"/>
    <property type="project" value="GO_Central"/>
</dbReference>
<evidence type="ECO:0000313" key="18">
    <source>
        <dbReference type="Proteomes" id="UP000001357"/>
    </source>
</evidence>
<dbReference type="GO" id="GO:0004674">
    <property type="term" value="F:protein serine/threonine kinase activity"/>
    <property type="evidence" value="ECO:0007669"/>
    <property type="project" value="UniProtKB-KW"/>
</dbReference>
<protein>
    <recommendedName>
        <fullName evidence="2">guanylate cyclase</fullName>
        <ecNumber evidence="2">4.6.1.2</ecNumber>
    </recommendedName>
</protein>
<evidence type="ECO:0000256" key="3">
    <source>
        <dbReference type="ARBA" id="ARBA00022527"/>
    </source>
</evidence>
<keyword evidence="9" id="KW-0456">Lyase</keyword>
<evidence type="ECO:0000256" key="14">
    <source>
        <dbReference type="SAM" id="SignalP"/>
    </source>
</evidence>
<evidence type="ECO:0000256" key="12">
    <source>
        <dbReference type="SAM" id="MobiDB-lite"/>
    </source>
</evidence>
<proteinExistence type="predicted"/>
<keyword evidence="6 11" id="KW-0067">ATP-binding</keyword>
<dbReference type="Proteomes" id="UP000001357">
    <property type="component" value="Unassembled WGS sequence"/>
</dbReference>
<sequence>MISSRLIRGVILAALLAVVVTAQNASTTTVAPASSQRFRLGILDNYARARAVDEMTATMALLDIDADIIVAPPGTLRELVRIGKLDATYTPSDLFVCMAAEYDSTPLAGIVRHLNDVDVAYSGGVMFTSMNSTIESVADFQGKTVAAIGRDSLLGFQAQRHELWKQGYNTYELFSQVIYTGDAEQVVWEVLNGTADVGFVKSGVIDGMVKDGLVFTPDINFLNEYNHRFPNGEAFPFRCSTGLFGGACLPARSRRLACSFLMVHTAISRLFDLNMTHYQAMGVKGVSYFRPPLAYIDTLSLLQDLTIMVEDDSDQRSCEKMSSSTEDVVCAFGWAPADDVTCQSTDLYSCPVREGFNYTCICEPCVRICRADETYTSKGTCRCKTGFVRIGSTCQQMGVFILQILIPIALLVVLLVFYLLHRQHLKADGIWQINPAELVMEQPAEVLGSGSFGVVLAAKFRGQMVAVKRAYVSKKGKFRTSSKTHESTLKSGTNNGYGLPFHSHRRQTGRSKERMARNFVRNVFVEAEAVAEKLGSVSHGSTIRSGRVTTMSQRPWEYMEMGSLYSMLHNEAMDLDDDFRYNAIHDITSGMRYLHNADLIHGDLKALNCLVDSKFHVKVSDFGMAGLASEHSQRGGTLSWMAPELLQGNITSFESDVYSFGIVMFEIFSREDPYEDVDYDSETLAQNIVRRKLRPNAPTNMPAEFAVLMNESLAADPDTRPTFVELLRRIEPLEGKMKINSRKGAFQDNALLEQVFPKHIATALREGRTIEPEHHAEVTIFFSDICGFTDMSATLEPMQVSNMLDRLYREFDQLCDKHGLYKIETIGDAYMCVSNLFTTQSDHAARVARFAMDALKAANAIPILENDPDGPHIDIRVGFHSGPVVSNVVGTLTPRFCLFGSTVNCASRMESNSVRNCIHMSPEAAALVQKQDVSLNVIRRDPVVSIKGLGKMQTYWLGHAPQVSDTEEQPNRKSRKSQFSVASMRSLASVPNARRPSNIRDLVAPPSPMAPQAMFDSVAVDIVPDDSKIDAGSSSRPSLTKSAVTVRFEENDGDKSSDLASLTAGTIDIELSVDSNV</sequence>
<evidence type="ECO:0000256" key="7">
    <source>
        <dbReference type="ARBA" id="ARBA00022989"/>
    </source>
</evidence>
<dbReference type="GO" id="GO:0005886">
    <property type="term" value="C:plasma membrane"/>
    <property type="evidence" value="ECO:0000318"/>
    <property type="project" value="GO_Central"/>
</dbReference>
<keyword evidence="3" id="KW-0808">Transferase</keyword>
<dbReference type="GeneID" id="5895941"/>
<organism evidence="17 18">
    <name type="scientific">Monosiga brevicollis</name>
    <name type="common">Choanoflagellate</name>
    <dbReference type="NCBI Taxonomy" id="81824"/>
    <lineage>
        <taxon>Eukaryota</taxon>
        <taxon>Choanoflagellata</taxon>
        <taxon>Craspedida</taxon>
        <taxon>Salpingoecidae</taxon>
        <taxon>Monosiga</taxon>
    </lineage>
</organism>
<evidence type="ECO:0000256" key="9">
    <source>
        <dbReference type="ARBA" id="ARBA00023239"/>
    </source>
</evidence>
<dbReference type="SMART" id="SM00220">
    <property type="entry name" value="S_TKc"/>
    <property type="match status" value="1"/>
</dbReference>
<dbReference type="GO" id="GO:0035556">
    <property type="term" value="P:intracellular signal transduction"/>
    <property type="evidence" value="ECO:0007669"/>
    <property type="project" value="InterPro"/>
</dbReference>
<dbReference type="PROSITE" id="PS50011">
    <property type="entry name" value="PROTEIN_KINASE_DOM"/>
    <property type="match status" value="1"/>
</dbReference>
<feature type="region of interest" description="Disordered" evidence="12">
    <location>
        <begin position="961"/>
        <end position="1004"/>
    </location>
</feature>
<evidence type="ECO:0000259" key="15">
    <source>
        <dbReference type="PROSITE" id="PS50011"/>
    </source>
</evidence>
<dbReference type="Pfam" id="PF12974">
    <property type="entry name" value="Phosphonate-bd"/>
    <property type="match status" value="1"/>
</dbReference>
<feature type="signal peptide" evidence="14">
    <location>
        <begin position="1"/>
        <end position="22"/>
    </location>
</feature>
<evidence type="ECO:0000256" key="2">
    <source>
        <dbReference type="ARBA" id="ARBA00012202"/>
    </source>
</evidence>
<dbReference type="eggNOG" id="KOG1023">
    <property type="taxonomic scope" value="Eukaryota"/>
</dbReference>
<keyword evidence="8 13" id="KW-0472">Membrane</keyword>
<dbReference type="GO" id="GO:0005524">
    <property type="term" value="F:ATP binding"/>
    <property type="evidence" value="ECO:0007669"/>
    <property type="project" value="UniProtKB-UniRule"/>
</dbReference>
<evidence type="ECO:0000256" key="1">
    <source>
        <dbReference type="ARBA" id="ARBA00004167"/>
    </source>
</evidence>
<dbReference type="SUPFAM" id="SSF55073">
    <property type="entry name" value="Nucleotide cyclase"/>
    <property type="match status" value="1"/>
</dbReference>
<dbReference type="PROSITE" id="PS00107">
    <property type="entry name" value="PROTEIN_KINASE_ATP"/>
    <property type="match status" value="1"/>
</dbReference>
<dbReference type="InterPro" id="IPR001054">
    <property type="entry name" value="A/G_cyclase"/>
</dbReference>
<dbReference type="InterPro" id="IPR029787">
    <property type="entry name" value="Nucleotide_cyclase"/>
</dbReference>
<evidence type="ECO:0000256" key="6">
    <source>
        <dbReference type="ARBA" id="ARBA00022840"/>
    </source>
</evidence>
<evidence type="ECO:0000259" key="16">
    <source>
        <dbReference type="PROSITE" id="PS50125"/>
    </source>
</evidence>
<evidence type="ECO:0000256" key="13">
    <source>
        <dbReference type="SAM" id="Phobius"/>
    </source>
</evidence>
<dbReference type="GO" id="GO:0001653">
    <property type="term" value="F:peptide receptor activity"/>
    <property type="evidence" value="ECO:0000318"/>
    <property type="project" value="GO_Central"/>
</dbReference>
<dbReference type="PRINTS" id="PR00109">
    <property type="entry name" value="TYRKINASE"/>
</dbReference>
<keyword evidence="5 11" id="KW-0547">Nucleotide-binding</keyword>
<dbReference type="CDD" id="cd07302">
    <property type="entry name" value="CHD"/>
    <property type="match status" value="1"/>
</dbReference>
<evidence type="ECO:0000313" key="17">
    <source>
        <dbReference type="EMBL" id="EDQ84526.1"/>
    </source>
</evidence>
<feature type="transmembrane region" description="Helical" evidence="13">
    <location>
        <begin position="397"/>
        <end position="420"/>
    </location>
</feature>
<dbReference type="FunFam" id="3.40.190.10:FF:000429">
    <property type="entry name" value="Predicted protein"/>
    <property type="match status" value="1"/>
</dbReference>
<comment type="subcellular location">
    <subcellularLocation>
        <location evidence="1">Membrane</location>
        <topology evidence="1">Single-pass membrane protein</topology>
    </subcellularLocation>
</comment>
<gene>
    <name evidence="17" type="ORF">MONBRDRAFT_34682</name>
</gene>
<keyword evidence="18" id="KW-1185">Reference proteome</keyword>
<dbReference type="Gene3D" id="3.30.200.20">
    <property type="entry name" value="Phosphorylase Kinase, domain 1"/>
    <property type="match status" value="1"/>
</dbReference>
<keyword evidence="10" id="KW-0141">cGMP biosynthesis</keyword>
<dbReference type="PANTHER" id="PTHR11920">
    <property type="entry name" value="GUANYLYL CYCLASE"/>
    <property type="match status" value="1"/>
</dbReference>